<dbReference type="Pfam" id="PF13411">
    <property type="entry name" value="MerR_1"/>
    <property type="match status" value="1"/>
</dbReference>
<evidence type="ECO:0000313" key="4">
    <source>
        <dbReference type="EMBL" id="SPY07844.1"/>
    </source>
</evidence>
<feature type="domain" description="HTH merR-type" evidence="3">
    <location>
        <begin position="5"/>
        <end position="72"/>
    </location>
</feature>
<keyword evidence="1" id="KW-0238">DNA-binding</keyword>
<dbReference type="InterPro" id="IPR009061">
    <property type="entry name" value="DNA-bd_dom_put_sf"/>
</dbReference>
<dbReference type="InterPro" id="IPR047057">
    <property type="entry name" value="MerR_fam"/>
</dbReference>
<reference evidence="4 5" key="1">
    <citation type="submission" date="2018-06" db="EMBL/GenBank/DDBJ databases">
        <authorList>
            <consortium name="Pathogen Informatics"/>
            <person name="Doyle S."/>
        </authorList>
    </citation>
    <scope>NUCLEOTIDE SEQUENCE [LARGE SCALE GENOMIC DNA]</scope>
    <source>
        <strain evidence="4 5">NCTC11009</strain>
    </source>
</reference>
<dbReference type="AlphaFoldDB" id="A0A2X1WGT2"/>
<dbReference type="EMBL" id="UATH01000001">
    <property type="protein sequence ID" value="SPY07844.1"/>
    <property type="molecule type" value="Genomic_DNA"/>
</dbReference>
<dbReference type="Proteomes" id="UP000250242">
    <property type="component" value="Unassembled WGS sequence"/>
</dbReference>
<dbReference type="SUPFAM" id="SSF46955">
    <property type="entry name" value="Putative DNA-binding domain"/>
    <property type="match status" value="1"/>
</dbReference>
<dbReference type="Gene3D" id="1.10.1660.10">
    <property type="match status" value="1"/>
</dbReference>
<dbReference type="PANTHER" id="PTHR30204">
    <property type="entry name" value="REDOX-CYCLING DRUG-SENSING TRANSCRIPTIONAL ACTIVATOR SOXR"/>
    <property type="match status" value="1"/>
</dbReference>
<dbReference type="PANTHER" id="PTHR30204:SF58">
    <property type="entry name" value="HTH-TYPE TRANSCRIPTIONAL REGULATOR YFMP"/>
    <property type="match status" value="1"/>
</dbReference>
<proteinExistence type="predicted"/>
<sequence>MTQELWSISELAEIYQVTPRTLRYYEDQGIISPQRDGQKRIYNHRDRTRLKLALRGKRLGFSLAEIRNLIDMYDGPNSHPGQLQSYLSHLKKQKELLIQQQKDIQEVLEEIDRQEQICFDLLAKQSK</sequence>
<dbReference type="RefSeq" id="WP_070471057.1">
    <property type="nucleotide sequence ID" value="NZ_CAMQFR010000023.1"/>
</dbReference>
<dbReference type="SMART" id="SM00422">
    <property type="entry name" value="HTH_MERR"/>
    <property type="match status" value="1"/>
</dbReference>
<evidence type="ECO:0000256" key="2">
    <source>
        <dbReference type="SAM" id="Coils"/>
    </source>
</evidence>
<dbReference type="PROSITE" id="PS50937">
    <property type="entry name" value="HTH_MERR_2"/>
    <property type="match status" value="1"/>
</dbReference>
<name>A0A2X1WGT2_9BURK</name>
<evidence type="ECO:0000256" key="1">
    <source>
        <dbReference type="ARBA" id="ARBA00023125"/>
    </source>
</evidence>
<keyword evidence="2" id="KW-0175">Coiled coil</keyword>
<dbReference type="InterPro" id="IPR000551">
    <property type="entry name" value="MerR-type_HTH_dom"/>
</dbReference>
<protein>
    <submittedName>
        <fullName evidence="4">Zn(II)-responsive regulator of zntA</fullName>
    </submittedName>
</protein>
<feature type="coiled-coil region" evidence="2">
    <location>
        <begin position="90"/>
        <end position="117"/>
    </location>
</feature>
<organism evidence="4 5">
    <name type="scientific">Oligella urethralis</name>
    <dbReference type="NCBI Taxonomy" id="90245"/>
    <lineage>
        <taxon>Bacteria</taxon>
        <taxon>Pseudomonadati</taxon>
        <taxon>Pseudomonadota</taxon>
        <taxon>Betaproteobacteria</taxon>
        <taxon>Burkholderiales</taxon>
        <taxon>Alcaligenaceae</taxon>
        <taxon>Oligella</taxon>
    </lineage>
</organism>
<evidence type="ECO:0000259" key="3">
    <source>
        <dbReference type="PROSITE" id="PS50937"/>
    </source>
</evidence>
<accession>A0A2X1WGT2</accession>
<evidence type="ECO:0000313" key="5">
    <source>
        <dbReference type="Proteomes" id="UP000250242"/>
    </source>
</evidence>
<dbReference type="CDD" id="cd04776">
    <property type="entry name" value="HTH_GnyR"/>
    <property type="match status" value="1"/>
</dbReference>
<dbReference type="GO" id="GO:0003700">
    <property type="term" value="F:DNA-binding transcription factor activity"/>
    <property type="evidence" value="ECO:0007669"/>
    <property type="project" value="InterPro"/>
</dbReference>
<dbReference type="GO" id="GO:0003677">
    <property type="term" value="F:DNA binding"/>
    <property type="evidence" value="ECO:0007669"/>
    <property type="project" value="UniProtKB-KW"/>
</dbReference>
<gene>
    <name evidence="4" type="primary">zntR_1</name>
    <name evidence="4" type="ORF">NCTC11009_01057</name>
</gene>